<keyword evidence="2" id="KW-0611">Plant defense</keyword>
<evidence type="ECO:0000313" key="5">
    <source>
        <dbReference type="Proteomes" id="UP000239757"/>
    </source>
</evidence>
<dbReference type="PROSITE" id="PS51153">
    <property type="entry name" value="RPW8"/>
    <property type="match status" value="1"/>
</dbReference>
<evidence type="ECO:0000313" key="4">
    <source>
        <dbReference type="EMBL" id="PPR86056.1"/>
    </source>
</evidence>
<dbReference type="Proteomes" id="UP000239757">
    <property type="component" value="Unassembled WGS sequence"/>
</dbReference>
<dbReference type="AlphaFoldDB" id="A0A2P5W4M3"/>
<evidence type="ECO:0000259" key="3">
    <source>
        <dbReference type="PROSITE" id="PS51153"/>
    </source>
</evidence>
<dbReference type="GO" id="GO:0006952">
    <property type="term" value="P:defense response"/>
    <property type="evidence" value="ECO:0007669"/>
    <property type="project" value="UniProtKB-KW"/>
</dbReference>
<reference evidence="4 5" key="1">
    <citation type="submission" date="2015-01" db="EMBL/GenBank/DDBJ databases">
        <title>Genome of allotetraploid Gossypium barbadense reveals genomic plasticity and fiber elongation in cotton evolution.</title>
        <authorList>
            <person name="Chen X."/>
            <person name="Liu X."/>
            <person name="Zhao B."/>
            <person name="Zheng H."/>
            <person name="Hu Y."/>
            <person name="Lu G."/>
            <person name="Yang C."/>
            <person name="Chen J."/>
            <person name="Shan C."/>
            <person name="Zhang L."/>
            <person name="Zhou Y."/>
            <person name="Wang L."/>
            <person name="Guo W."/>
            <person name="Bai Y."/>
            <person name="Ruan J."/>
            <person name="Shangguan X."/>
            <person name="Mao Y."/>
            <person name="Jiang J."/>
            <person name="Zhu Y."/>
            <person name="Lei J."/>
            <person name="Kang H."/>
            <person name="Chen S."/>
            <person name="He X."/>
            <person name="Wang R."/>
            <person name="Wang Y."/>
            <person name="Chen J."/>
            <person name="Wang L."/>
            <person name="Yu S."/>
            <person name="Wang B."/>
            <person name="Wei J."/>
            <person name="Song S."/>
            <person name="Lu X."/>
            <person name="Gao Z."/>
            <person name="Gu W."/>
            <person name="Deng X."/>
            <person name="Ma D."/>
            <person name="Wang S."/>
            <person name="Liang W."/>
            <person name="Fang L."/>
            <person name="Cai C."/>
            <person name="Zhu X."/>
            <person name="Zhou B."/>
            <person name="Zhang Y."/>
            <person name="Chen Z."/>
            <person name="Xu S."/>
            <person name="Zhu R."/>
            <person name="Wang S."/>
            <person name="Zhang T."/>
            <person name="Zhao G."/>
        </authorList>
    </citation>
    <scope>NUCLEOTIDE SEQUENCE [LARGE SCALE GENOMIC DNA]</scope>
    <source>
        <strain evidence="5">cv. Xinhai21</strain>
        <tissue evidence="4">Leaf</tissue>
    </source>
</reference>
<dbReference type="SUPFAM" id="SSF52058">
    <property type="entry name" value="L domain-like"/>
    <property type="match status" value="1"/>
</dbReference>
<sequence>MAFNYFFAGEIAMELFKQLIAISRKSCLCKSSVDNLISSIQVLLLIINEIKYSGVELPTLCGGLELACKVLPSSRWNVYKNLQLARKMEKLEKQVERFLSRPMQAHLLADVHHMRFETVERFDRLEGRLEQRLSSIKIGARGWVEEDEASAGIVGGVVIRDDLNVVGIWGIRGSSKTTLANEILTKSNKNILTLVKDARSGDAYSSYHVIYVTQHDVLRNLRLLMPIRDTKLSRDWGRNTNLPFNAQIILVHIGEMREMDWYRMEFPKAKVVILNFASNEYFLPHFVDDMLYLRATLLNFSVFINLTNLWSLWLEKVLVPELSNTTAPLRNLRKLSTVFYKVNNNFNLSVLDLPQIFPCLTEFVIDHYNYLVKLPESICKVNLLQNLSITSCHRLSELPVGFGLFKKLQILRLYACLELKVLPLSIGELLRLKFLAISQCVNLRSLPREICKFASLEIIDMREFMLLNLKSLRRVIYDDEVAEKWYSLD</sequence>
<dbReference type="PANTHER" id="PTHR36766:SF30">
    <property type="entry name" value="TIR-NBS TYPE DISEASE RESISTANCE PROTEIN-RELATED"/>
    <property type="match status" value="1"/>
</dbReference>
<protein>
    <recommendedName>
        <fullName evidence="3">RPW8 domain-containing protein</fullName>
    </recommendedName>
</protein>
<accession>A0A2P5W4M3</accession>
<comment type="similarity">
    <text evidence="1">Belongs to the disease resistance NB-LRR family.</text>
</comment>
<evidence type="ECO:0000256" key="2">
    <source>
        <dbReference type="ARBA" id="ARBA00022821"/>
    </source>
</evidence>
<dbReference type="InterPro" id="IPR032675">
    <property type="entry name" value="LRR_dom_sf"/>
</dbReference>
<proteinExistence type="inferred from homology"/>
<dbReference type="InterPro" id="IPR008808">
    <property type="entry name" value="Powdery_mildew-R_dom"/>
</dbReference>
<feature type="domain" description="RPW8" evidence="3">
    <location>
        <begin position="1"/>
        <end position="137"/>
    </location>
</feature>
<name>A0A2P5W4M3_GOSBA</name>
<organism evidence="4 5">
    <name type="scientific">Gossypium barbadense</name>
    <name type="common">Sea Island cotton</name>
    <name type="synonym">Hibiscus barbadensis</name>
    <dbReference type="NCBI Taxonomy" id="3634"/>
    <lineage>
        <taxon>Eukaryota</taxon>
        <taxon>Viridiplantae</taxon>
        <taxon>Streptophyta</taxon>
        <taxon>Embryophyta</taxon>
        <taxon>Tracheophyta</taxon>
        <taxon>Spermatophyta</taxon>
        <taxon>Magnoliopsida</taxon>
        <taxon>eudicotyledons</taxon>
        <taxon>Gunneridae</taxon>
        <taxon>Pentapetalae</taxon>
        <taxon>rosids</taxon>
        <taxon>malvids</taxon>
        <taxon>Malvales</taxon>
        <taxon>Malvaceae</taxon>
        <taxon>Malvoideae</taxon>
        <taxon>Gossypium</taxon>
    </lineage>
</organism>
<dbReference type="Gene3D" id="3.80.10.10">
    <property type="entry name" value="Ribonuclease Inhibitor"/>
    <property type="match status" value="1"/>
</dbReference>
<dbReference type="EMBL" id="KZ669139">
    <property type="protein sequence ID" value="PPR86056.1"/>
    <property type="molecule type" value="Genomic_DNA"/>
</dbReference>
<dbReference type="PANTHER" id="PTHR36766">
    <property type="entry name" value="PLANT BROAD-SPECTRUM MILDEW RESISTANCE PROTEIN RPW8"/>
    <property type="match status" value="1"/>
</dbReference>
<dbReference type="OrthoDB" id="1357022at2759"/>
<gene>
    <name evidence="4" type="ORF">GOBAR_AA34636</name>
</gene>
<evidence type="ECO:0000256" key="1">
    <source>
        <dbReference type="ARBA" id="ARBA00008894"/>
    </source>
</evidence>